<reference evidence="2 3" key="1">
    <citation type="journal article" date="2017" name="Curr. Biol.">
        <title>Genome architecture and evolution of a unichromosomal asexual nematode.</title>
        <authorList>
            <person name="Fradin H."/>
            <person name="Zegar C."/>
            <person name="Gutwein M."/>
            <person name="Lucas J."/>
            <person name="Kovtun M."/>
            <person name="Corcoran D."/>
            <person name="Baugh L.R."/>
            <person name="Kiontke K."/>
            <person name="Gunsalus K."/>
            <person name="Fitch D.H."/>
            <person name="Piano F."/>
        </authorList>
    </citation>
    <scope>NUCLEOTIDE SEQUENCE [LARGE SCALE GENOMIC DNA]</scope>
    <source>
        <strain evidence="2">PF1309</strain>
    </source>
</reference>
<organism evidence="2 3">
    <name type="scientific">Diploscapter pachys</name>
    <dbReference type="NCBI Taxonomy" id="2018661"/>
    <lineage>
        <taxon>Eukaryota</taxon>
        <taxon>Metazoa</taxon>
        <taxon>Ecdysozoa</taxon>
        <taxon>Nematoda</taxon>
        <taxon>Chromadorea</taxon>
        <taxon>Rhabditida</taxon>
        <taxon>Rhabditina</taxon>
        <taxon>Rhabditomorpha</taxon>
        <taxon>Rhabditoidea</taxon>
        <taxon>Rhabditidae</taxon>
        <taxon>Diploscapter</taxon>
    </lineage>
</organism>
<dbReference type="Proteomes" id="UP000218231">
    <property type="component" value="Unassembled WGS sequence"/>
</dbReference>
<dbReference type="AlphaFoldDB" id="A0A2A2J4P4"/>
<evidence type="ECO:0000313" key="2">
    <source>
        <dbReference type="EMBL" id="PAV56631.1"/>
    </source>
</evidence>
<feature type="compositionally biased region" description="Low complexity" evidence="1">
    <location>
        <begin position="140"/>
        <end position="155"/>
    </location>
</feature>
<name>A0A2A2J4P4_9BILA</name>
<feature type="region of interest" description="Disordered" evidence="1">
    <location>
        <begin position="136"/>
        <end position="158"/>
    </location>
</feature>
<evidence type="ECO:0000256" key="1">
    <source>
        <dbReference type="SAM" id="MobiDB-lite"/>
    </source>
</evidence>
<protein>
    <submittedName>
        <fullName evidence="2">Uncharacterized protein</fullName>
    </submittedName>
</protein>
<comment type="caution">
    <text evidence="2">The sequence shown here is derived from an EMBL/GenBank/DDBJ whole genome shotgun (WGS) entry which is preliminary data.</text>
</comment>
<gene>
    <name evidence="2" type="ORF">WR25_08067</name>
</gene>
<evidence type="ECO:0000313" key="3">
    <source>
        <dbReference type="Proteomes" id="UP000218231"/>
    </source>
</evidence>
<accession>A0A2A2J4P4</accession>
<dbReference type="EMBL" id="LIAE01010683">
    <property type="protein sequence ID" value="PAV56631.1"/>
    <property type="molecule type" value="Genomic_DNA"/>
</dbReference>
<sequence>MYSAVSNSTASSYSSTTAEFSFINSPSFRPNFGNSFEFDFYADFCQSASLLDSSITDPVTAIDNEFSYSNPANQELPIQPVDASGQHRSKTPCSDDGSKLNHPNRQIPDPKSLEDYVTDTEPVELEDLEQFDFEEFGSDSSASNSNNSTPAPTSNYDRLIQNIRERKTLYDENGNPRKSKTKDRAKEKMNALEQVKRMIDYLKIHECALQPSEQKESRRYVFTILNSHIQAAKYMNARNAASILQSSNKSKLRKKKKDKR</sequence>
<keyword evidence="3" id="KW-1185">Reference proteome</keyword>
<feature type="region of interest" description="Disordered" evidence="1">
    <location>
        <begin position="70"/>
        <end position="113"/>
    </location>
</feature>
<proteinExistence type="predicted"/>